<sequence>MSGAPFSFLRSLLKERASYVTLENTHHLLILLSTRPLSSKFAATRRGHLLLSGDIDKAQSMMKVAKAGVERRGRWGCWISHPLELRRPRQFSAGVRQLAIHFSPETTCFCQESTFVDILHDGKGVQAAAGLARIFKGGECVIFIPLVVATSLPERTAAYTSSRGPCLDSSASMHKQFQHNNLLIQRLLSTSIAGYQPPPSTRAALLKEFFPDAVCLRTKLCDATFARQ</sequence>
<dbReference type="Proteomes" id="UP001175211">
    <property type="component" value="Unassembled WGS sequence"/>
</dbReference>
<name>A0AA39K9U7_ARMTA</name>
<organism evidence="1 2">
    <name type="scientific">Armillaria tabescens</name>
    <name type="common">Ringless honey mushroom</name>
    <name type="synonym">Agaricus tabescens</name>
    <dbReference type="NCBI Taxonomy" id="1929756"/>
    <lineage>
        <taxon>Eukaryota</taxon>
        <taxon>Fungi</taxon>
        <taxon>Dikarya</taxon>
        <taxon>Basidiomycota</taxon>
        <taxon>Agaricomycotina</taxon>
        <taxon>Agaricomycetes</taxon>
        <taxon>Agaricomycetidae</taxon>
        <taxon>Agaricales</taxon>
        <taxon>Marasmiineae</taxon>
        <taxon>Physalacriaceae</taxon>
        <taxon>Desarmillaria</taxon>
    </lineage>
</organism>
<proteinExistence type="predicted"/>
<dbReference type="RefSeq" id="XP_060329465.1">
    <property type="nucleotide sequence ID" value="XM_060479349.1"/>
</dbReference>
<dbReference type="EMBL" id="JAUEPS010000023">
    <property type="protein sequence ID" value="KAK0457150.1"/>
    <property type="molecule type" value="Genomic_DNA"/>
</dbReference>
<dbReference type="AlphaFoldDB" id="A0AA39K9U7"/>
<gene>
    <name evidence="1" type="ORF">EV420DRAFT_1691562</name>
</gene>
<evidence type="ECO:0000313" key="1">
    <source>
        <dbReference type="EMBL" id="KAK0457150.1"/>
    </source>
</evidence>
<comment type="caution">
    <text evidence="1">The sequence shown here is derived from an EMBL/GenBank/DDBJ whole genome shotgun (WGS) entry which is preliminary data.</text>
</comment>
<reference evidence="1" key="1">
    <citation type="submission" date="2023-06" db="EMBL/GenBank/DDBJ databases">
        <authorList>
            <consortium name="Lawrence Berkeley National Laboratory"/>
            <person name="Ahrendt S."/>
            <person name="Sahu N."/>
            <person name="Indic B."/>
            <person name="Wong-Bajracharya J."/>
            <person name="Merenyi Z."/>
            <person name="Ke H.-M."/>
            <person name="Monk M."/>
            <person name="Kocsube S."/>
            <person name="Drula E."/>
            <person name="Lipzen A."/>
            <person name="Balint B."/>
            <person name="Henrissat B."/>
            <person name="Andreopoulos B."/>
            <person name="Martin F.M."/>
            <person name="Harder C.B."/>
            <person name="Rigling D."/>
            <person name="Ford K.L."/>
            <person name="Foster G.D."/>
            <person name="Pangilinan J."/>
            <person name="Papanicolaou A."/>
            <person name="Barry K."/>
            <person name="LaButti K."/>
            <person name="Viragh M."/>
            <person name="Koriabine M."/>
            <person name="Yan M."/>
            <person name="Riley R."/>
            <person name="Champramary S."/>
            <person name="Plett K.L."/>
            <person name="Tsai I.J."/>
            <person name="Slot J."/>
            <person name="Sipos G."/>
            <person name="Plett J."/>
            <person name="Nagy L.G."/>
            <person name="Grigoriev I.V."/>
        </authorList>
    </citation>
    <scope>NUCLEOTIDE SEQUENCE</scope>
    <source>
        <strain evidence="1">CCBAS 213</strain>
    </source>
</reference>
<evidence type="ECO:0000313" key="2">
    <source>
        <dbReference type="Proteomes" id="UP001175211"/>
    </source>
</evidence>
<protein>
    <submittedName>
        <fullName evidence="1">Uncharacterized protein</fullName>
    </submittedName>
</protein>
<dbReference type="GeneID" id="85362897"/>
<keyword evidence="2" id="KW-1185">Reference proteome</keyword>
<accession>A0AA39K9U7</accession>